<dbReference type="RefSeq" id="XP_033686512.1">
    <property type="nucleotide sequence ID" value="XM_033823501.1"/>
</dbReference>
<dbReference type="PANTHER" id="PTHR38121:SF5">
    <property type="entry name" value="GH16 DOMAIN-CONTAINING PROTEIN"/>
    <property type="match status" value="1"/>
</dbReference>
<gene>
    <name evidence="4" type="ORF">BU26DRAFT_423263</name>
</gene>
<organism evidence="4 5">
    <name type="scientific">Trematosphaeria pertusa</name>
    <dbReference type="NCBI Taxonomy" id="390896"/>
    <lineage>
        <taxon>Eukaryota</taxon>
        <taxon>Fungi</taxon>
        <taxon>Dikarya</taxon>
        <taxon>Ascomycota</taxon>
        <taxon>Pezizomycotina</taxon>
        <taxon>Dothideomycetes</taxon>
        <taxon>Pleosporomycetidae</taxon>
        <taxon>Pleosporales</taxon>
        <taxon>Massarineae</taxon>
        <taxon>Trematosphaeriaceae</taxon>
        <taxon>Trematosphaeria</taxon>
    </lineage>
</organism>
<dbReference type="InterPro" id="IPR013320">
    <property type="entry name" value="ConA-like_dom_sf"/>
</dbReference>
<accession>A0A6A6IN38</accession>
<dbReference type="GO" id="GO:0005975">
    <property type="term" value="P:carbohydrate metabolic process"/>
    <property type="evidence" value="ECO:0007669"/>
    <property type="project" value="InterPro"/>
</dbReference>
<feature type="signal peptide" evidence="2">
    <location>
        <begin position="1"/>
        <end position="22"/>
    </location>
</feature>
<protein>
    <submittedName>
        <fullName evidence="4">Glycoside hydrolase family 16 protein</fullName>
    </submittedName>
</protein>
<dbReference type="SUPFAM" id="SSF49899">
    <property type="entry name" value="Concanavalin A-like lectins/glucanases"/>
    <property type="match status" value="1"/>
</dbReference>
<reference evidence="4" key="1">
    <citation type="journal article" date="2020" name="Stud. Mycol.">
        <title>101 Dothideomycetes genomes: a test case for predicting lifestyles and emergence of pathogens.</title>
        <authorList>
            <person name="Haridas S."/>
            <person name="Albert R."/>
            <person name="Binder M."/>
            <person name="Bloem J."/>
            <person name="Labutti K."/>
            <person name="Salamov A."/>
            <person name="Andreopoulos B."/>
            <person name="Baker S."/>
            <person name="Barry K."/>
            <person name="Bills G."/>
            <person name="Bluhm B."/>
            <person name="Cannon C."/>
            <person name="Castanera R."/>
            <person name="Culley D."/>
            <person name="Daum C."/>
            <person name="Ezra D."/>
            <person name="Gonzalez J."/>
            <person name="Henrissat B."/>
            <person name="Kuo A."/>
            <person name="Liang C."/>
            <person name="Lipzen A."/>
            <person name="Lutzoni F."/>
            <person name="Magnuson J."/>
            <person name="Mondo S."/>
            <person name="Nolan M."/>
            <person name="Ohm R."/>
            <person name="Pangilinan J."/>
            <person name="Park H.-J."/>
            <person name="Ramirez L."/>
            <person name="Alfaro M."/>
            <person name="Sun H."/>
            <person name="Tritt A."/>
            <person name="Yoshinaga Y."/>
            <person name="Zwiers L.-H."/>
            <person name="Turgeon B."/>
            <person name="Goodwin S."/>
            <person name="Spatafora J."/>
            <person name="Crous P."/>
            <person name="Grigoriev I."/>
        </authorList>
    </citation>
    <scope>NUCLEOTIDE SEQUENCE</scope>
    <source>
        <strain evidence="4">CBS 122368</strain>
    </source>
</reference>
<sequence length="370" mass="41172">MLRDAMGAMPWLILAMSRLTNAACECGYSVNKTTDATFAVYTDLMENDFLHSAGDNVTEFGWRPQEYNVSAEDARGPYGKEFFVSNVELNPLKDAQAWSGDSEKGGDAGLQLWVRGDHSHGYVSGAEMTTVRDDALYGSFRVGMKLSAQNGTCGAFFWYYNNSQEIDMEFLSKQFNESQGVVNLVLQTPDSVRAGYDAANTSGYRVESLPFRPDEQFHEYRFDWSPESVKFYADGQFLWEMTEDIPSEGGRMFMNHWSNGDPLWSAGPPGADTAMTVSYVKAYFNSTDNSRNDDYTKRCSTFDASKVCQIPDVTQAPDGAKAQTYFFSQDGGDKAPDQTTYHTTNGAASLFASSSIYISVFAMFFSCVFL</sequence>
<keyword evidence="1" id="KW-1133">Transmembrane helix</keyword>
<dbReference type="GeneID" id="54576831"/>
<dbReference type="PANTHER" id="PTHR38121">
    <property type="entry name" value="GH16 DOMAIN-CONTAINING PROTEIN"/>
    <property type="match status" value="1"/>
</dbReference>
<evidence type="ECO:0000259" key="3">
    <source>
        <dbReference type="PROSITE" id="PS51762"/>
    </source>
</evidence>
<dbReference type="Gene3D" id="2.60.120.200">
    <property type="match status" value="1"/>
</dbReference>
<keyword evidence="2" id="KW-0732">Signal</keyword>
<name>A0A6A6IN38_9PLEO</name>
<dbReference type="OrthoDB" id="25131at2759"/>
<evidence type="ECO:0000256" key="1">
    <source>
        <dbReference type="SAM" id="Phobius"/>
    </source>
</evidence>
<dbReference type="EMBL" id="ML987193">
    <property type="protein sequence ID" value="KAF2251508.1"/>
    <property type="molecule type" value="Genomic_DNA"/>
</dbReference>
<dbReference type="PROSITE" id="PS51762">
    <property type="entry name" value="GH16_2"/>
    <property type="match status" value="1"/>
</dbReference>
<dbReference type="GO" id="GO:0004553">
    <property type="term" value="F:hydrolase activity, hydrolyzing O-glycosyl compounds"/>
    <property type="evidence" value="ECO:0007669"/>
    <property type="project" value="InterPro"/>
</dbReference>
<dbReference type="Proteomes" id="UP000800094">
    <property type="component" value="Unassembled WGS sequence"/>
</dbReference>
<dbReference type="Pfam" id="PF00722">
    <property type="entry name" value="Glyco_hydro_16"/>
    <property type="match status" value="1"/>
</dbReference>
<feature type="transmembrane region" description="Helical" evidence="1">
    <location>
        <begin position="347"/>
        <end position="369"/>
    </location>
</feature>
<keyword evidence="4" id="KW-0378">Hydrolase</keyword>
<keyword evidence="1" id="KW-0472">Membrane</keyword>
<proteinExistence type="predicted"/>
<dbReference type="InterPro" id="IPR000757">
    <property type="entry name" value="Beta-glucanase-like"/>
</dbReference>
<feature type="chain" id="PRO_5025632509" evidence="2">
    <location>
        <begin position="23"/>
        <end position="370"/>
    </location>
</feature>
<evidence type="ECO:0000313" key="5">
    <source>
        <dbReference type="Proteomes" id="UP000800094"/>
    </source>
</evidence>
<keyword evidence="5" id="KW-1185">Reference proteome</keyword>
<keyword evidence="1" id="KW-0812">Transmembrane</keyword>
<feature type="domain" description="GH16" evidence="3">
    <location>
        <begin position="58"/>
        <end position="288"/>
    </location>
</feature>
<evidence type="ECO:0000313" key="4">
    <source>
        <dbReference type="EMBL" id="KAF2251508.1"/>
    </source>
</evidence>
<dbReference type="CDD" id="cd00413">
    <property type="entry name" value="Glyco_hydrolase_16"/>
    <property type="match status" value="1"/>
</dbReference>
<evidence type="ECO:0000256" key="2">
    <source>
        <dbReference type="SAM" id="SignalP"/>
    </source>
</evidence>
<dbReference type="AlphaFoldDB" id="A0A6A6IN38"/>